<dbReference type="InterPro" id="IPR002490">
    <property type="entry name" value="V-ATPase_116kDa_su"/>
</dbReference>
<proteinExistence type="inferred from homology"/>
<dbReference type="PANTHER" id="PTHR11629">
    <property type="entry name" value="VACUOLAR PROTON ATPASES"/>
    <property type="match status" value="1"/>
</dbReference>
<dbReference type="STRING" id="180498.E6NU69"/>
<dbReference type="InterPro" id="IPR026028">
    <property type="entry name" value="V-type_ATPase_116kDa_su_euka"/>
</dbReference>
<dbReference type="GO" id="GO:0000220">
    <property type="term" value="C:vacuolar proton-transporting V-type ATPase, V0 domain"/>
    <property type="evidence" value="ECO:0007669"/>
    <property type="project" value="InterPro"/>
</dbReference>
<feature type="transmembrane region" description="Helical" evidence="9">
    <location>
        <begin position="584"/>
        <end position="603"/>
    </location>
</feature>
<protein>
    <recommendedName>
        <fullName evidence="9">V-type proton ATPase subunit a</fullName>
    </recommendedName>
</protein>
<evidence type="ECO:0000256" key="10">
    <source>
        <dbReference type="SAM" id="Coils"/>
    </source>
</evidence>
<keyword evidence="4 9" id="KW-0812">Transmembrane</keyword>
<sequence length="817" mass="93322">MVDQRCWPTMDLLRSETMQLVQLIIPMESAHRTISYLGDLGLFQFKDLNAEKSPFQRTYAVQIKRCAEMARKLRFFKEQMTKIGLLPSTRSARSNDIDLDNLEVKLGELEAELIEINSNNERLKRTYNELLEYELVLQKAGELFHSAQQSAAVQPRKLEVDNNNEGSIDSPLLLEQEMITDPSKQVKLGFVSGLVPREKLMAFERIVFRATRGNVFLKQSVVESPVVDPVSGEKVEKNVFVIFYSGERAKSKILKICEAFGANRYPFTEDLSKQYQMMTEVSGRLAELKTTIDVGLAHASNLLQTIGVQFEQWNFLVKKEKSVYHTLNMLSIDVTKKCLVAEGWCPVFAIDQIQNVLQQATVDSNSQIGAIFQVLQTKESPPTFFRTNKFTSAFQEIVDAYGVAKYQEANPGVYTIITFPFLFAVMFGDWGHGICLLLATLYFIVREKKLSSQKLGDIMEMTFGGRYVIMMMAIFSIYTGLIYNEFFSVPFELFGPSAYSCRDLSCRDASTSGLLKVRATYTFGVDPKWHGTRSELPFLNSLKMKMSILLGVAQMNLGIVMSYFNAKFFGDNLNVWYQFVPQIIFLNSLFGYLSLLIIVKWFTGSQADLYHVMIYMFLSPTDDLGDNQLFVGQKFLQILLLLLALVAVPWMLFPKPFLLKKQYQERHQGQSYAILDSTEDPLEMEPQYDSQKHEEFEFSEVFVHQLIHTIEFVLGAVSNTASYLRLWALSLAHSELSSVFYDKVLLLAWGFNNIVILMIGIIVFVCATVGVLLVMETLSAFLHALRLHWVEFQNKFYEGNGYKFHPFSFALLTVEDE</sequence>
<accession>E6NU69</accession>
<evidence type="ECO:0000256" key="1">
    <source>
        <dbReference type="ARBA" id="ARBA00004141"/>
    </source>
</evidence>
<keyword evidence="5 9" id="KW-0375">Hydrogen ion transport</keyword>
<evidence type="ECO:0000313" key="12">
    <source>
        <dbReference type="EMBL" id="KDP38579.1"/>
    </source>
</evidence>
<feature type="coiled-coil region" evidence="10">
    <location>
        <begin position="92"/>
        <end position="126"/>
    </location>
</feature>
<evidence type="ECO:0000256" key="3">
    <source>
        <dbReference type="ARBA" id="ARBA00022448"/>
    </source>
</evidence>
<reference evidence="11" key="1">
    <citation type="journal article" date="2011" name="DNA Res.">
        <title>Sequence analysis of the genome of an oil-bearing tree, Jatropha curcas L.</title>
        <authorList>
            <person name="Sato S."/>
            <person name="Hirakawa H."/>
            <person name="Isobe S."/>
            <person name="Fukai E."/>
            <person name="Watanabe A."/>
            <person name="Kato M."/>
            <person name="Kawashima K."/>
            <person name="Minami C."/>
            <person name="Muraki A."/>
            <person name="Nakazaki N."/>
            <person name="Takahashi C."/>
            <person name="Nakayama S."/>
            <person name="Kishida Y."/>
            <person name="Kohara M."/>
            <person name="Yamada M."/>
            <person name="Tsuruoka H."/>
            <person name="Sasamoto S."/>
            <person name="Tabata S."/>
            <person name="Aizu T."/>
            <person name="Toyoda A."/>
            <person name="Shin-I T."/>
            <person name="Minakuchi Y."/>
            <person name="Kohara Y."/>
            <person name="Fujiyama A."/>
            <person name="Tsuchimoto S."/>
            <person name="Kajiyama S."/>
            <person name="Makigano E."/>
            <person name="Ohmido N."/>
            <person name="Shibagaki N."/>
            <person name="Cartagena J.A."/>
            <person name="Wada N."/>
            <person name="Kohinata T."/>
            <person name="Atefeh A."/>
            <person name="Yuasa S."/>
            <person name="Matsunaga S."/>
            <person name="Fukui K."/>
        </authorList>
    </citation>
    <scope>NUCLEOTIDE SEQUENCE</scope>
    <source>
        <strain evidence="11">Palawan</strain>
    </source>
</reference>
<dbReference type="GO" id="GO:0051117">
    <property type="term" value="F:ATPase binding"/>
    <property type="evidence" value="ECO:0007669"/>
    <property type="project" value="TreeGrafter"/>
</dbReference>
<feature type="transmembrane region" description="Helical" evidence="9">
    <location>
        <begin position="635"/>
        <end position="653"/>
    </location>
</feature>
<keyword evidence="7 9" id="KW-0406">Ion transport</keyword>
<dbReference type="GO" id="GO:0046961">
    <property type="term" value="F:proton-transporting ATPase activity, rotational mechanism"/>
    <property type="evidence" value="ECO:0007669"/>
    <property type="project" value="InterPro"/>
</dbReference>
<keyword evidence="10" id="KW-0175">Coiled coil</keyword>
<evidence type="ECO:0000256" key="8">
    <source>
        <dbReference type="ARBA" id="ARBA00023136"/>
    </source>
</evidence>
<comment type="function">
    <text evidence="9">Essential component of the vacuolar proton pump (V-ATPase), a multimeric enzyme that catalyzes the translocation of protons across the membranes. Required for assembly and activity of the V-ATPase.</text>
</comment>
<reference evidence="12 13" key="2">
    <citation type="journal article" date="2014" name="PLoS ONE">
        <title>Global Analysis of Gene Expression Profiles in Physic Nut (Jatropha curcas L.) Seedlings Exposed to Salt Stress.</title>
        <authorList>
            <person name="Zhang L."/>
            <person name="Zhang C."/>
            <person name="Wu P."/>
            <person name="Chen Y."/>
            <person name="Li M."/>
            <person name="Jiang H."/>
            <person name="Wu G."/>
        </authorList>
    </citation>
    <scope>NUCLEOTIDE SEQUENCE [LARGE SCALE GENOMIC DNA]</scope>
    <source>
        <strain evidence="13">cv. GZQX0401</strain>
        <tissue evidence="12">Young leaves</tissue>
    </source>
</reference>
<keyword evidence="13" id="KW-1185">Reference proteome</keyword>
<evidence type="ECO:0000313" key="11">
    <source>
        <dbReference type="EMBL" id="BAJ53179.1"/>
    </source>
</evidence>
<dbReference type="Pfam" id="PF01496">
    <property type="entry name" value="V_ATPase_I"/>
    <property type="match status" value="1"/>
</dbReference>
<evidence type="ECO:0000256" key="7">
    <source>
        <dbReference type="ARBA" id="ARBA00023065"/>
    </source>
</evidence>
<keyword evidence="8 9" id="KW-0472">Membrane</keyword>
<dbReference type="GO" id="GO:0007035">
    <property type="term" value="P:vacuolar acidification"/>
    <property type="evidence" value="ECO:0007669"/>
    <property type="project" value="TreeGrafter"/>
</dbReference>
<comment type="similarity">
    <text evidence="2 9">Belongs to the V-ATPase 116 kDa subunit family.</text>
</comment>
<keyword evidence="3 9" id="KW-0813">Transport</keyword>
<gene>
    <name evidence="11" type="primary">JHL18I08.13</name>
    <name evidence="12" type="ORF">JCGZ_04504</name>
</gene>
<feature type="transmembrane region" description="Helical" evidence="9">
    <location>
        <begin position="754"/>
        <end position="775"/>
    </location>
</feature>
<feature type="transmembrane region" description="Helical" evidence="9">
    <location>
        <begin position="421"/>
        <end position="445"/>
    </location>
</feature>
<dbReference type="OrthoDB" id="10264220at2759"/>
<dbReference type="KEGG" id="jcu:105633873"/>
<comment type="subcellular location">
    <subcellularLocation>
        <location evidence="1">Membrane</location>
        <topology evidence="1">Multi-pass membrane protein</topology>
    </subcellularLocation>
</comment>
<dbReference type="PIRSF" id="PIRSF001293">
    <property type="entry name" value="ATP6V0A1"/>
    <property type="match status" value="1"/>
</dbReference>
<name>E6NU69_JATCU</name>
<feature type="transmembrane region" description="Helical" evidence="9">
    <location>
        <begin position="546"/>
        <end position="564"/>
    </location>
</feature>
<feature type="transmembrane region" description="Helical" evidence="9">
    <location>
        <begin position="466"/>
        <end position="483"/>
    </location>
</feature>
<organism evidence="11">
    <name type="scientific">Jatropha curcas</name>
    <name type="common">Barbados nut</name>
    <dbReference type="NCBI Taxonomy" id="180498"/>
    <lineage>
        <taxon>Eukaryota</taxon>
        <taxon>Viridiplantae</taxon>
        <taxon>Streptophyta</taxon>
        <taxon>Embryophyta</taxon>
        <taxon>Tracheophyta</taxon>
        <taxon>Spermatophyta</taxon>
        <taxon>Magnoliopsida</taxon>
        <taxon>eudicotyledons</taxon>
        <taxon>Gunneridae</taxon>
        <taxon>Pentapetalae</taxon>
        <taxon>rosids</taxon>
        <taxon>fabids</taxon>
        <taxon>Malpighiales</taxon>
        <taxon>Euphorbiaceae</taxon>
        <taxon>Crotonoideae</taxon>
        <taxon>Jatropheae</taxon>
        <taxon>Jatropha</taxon>
    </lineage>
</organism>
<dbReference type="Proteomes" id="UP000027138">
    <property type="component" value="Unassembled WGS sequence"/>
</dbReference>
<keyword evidence="6 9" id="KW-1133">Transmembrane helix</keyword>
<evidence type="ECO:0000256" key="2">
    <source>
        <dbReference type="ARBA" id="ARBA00009904"/>
    </source>
</evidence>
<dbReference type="EMBL" id="KK914362">
    <property type="protein sequence ID" value="KDP38579.1"/>
    <property type="molecule type" value="Genomic_DNA"/>
</dbReference>
<dbReference type="EMBL" id="AP011966">
    <property type="protein sequence ID" value="BAJ53179.1"/>
    <property type="molecule type" value="Genomic_DNA"/>
</dbReference>
<dbReference type="AlphaFoldDB" id="E6NU69"/>
<evidence type="ECO:0000256" key="5">
    <source>
        <dbReference type="ARBA" id="ARBA00022781"/>
    </source>
</evidence>
<evidence type="ECO:0000313" key="13">
    <source>
        <dbReference type="Proteomes" id="UP000027138"/>
    </source>
</evidence>
<evidence type="ECO:0000256" key="9">
    <source>
        <dbReference type="RuleBase" id="RU361189"/>
    </source>
</evidence>
<dbReference type="PANTHER" id="PTHR11629:SF63">
    <property type="entry name" value="V-TYPE PROTON ATPASE SUBUNIT A"/>
    <property type="match status" value="1"/>
</dbReference>
<evidence type="ECO:0000256" key="4">
    <source>
        <dbReference type="ARBA" id="ARBA00022692"/>
    </source>
</evidence>
<evidence type="ECO:0000256" key="6">
    <source>
        <dbReference type="ARBA" id="ARBA00022989"/>
    </source>
</evidence>